<dbReference type="Proteomes" id="UP001055429">
    <property type="component" value="Chromosome"/>
</dbReference>
<evidence type="ECO:0008006" key="4">
    <source>
        <dbReference type="Google" id="ProtNLM"/>
    </source>
</evidence>
<keyword evidence="1" id="KW-0732">Signal</keyword>
<protein>
    <recommendedName>
        <fullName evidence="4">17 kDa surface antigen</fullName>
    </recommendedName>
</protein>
<dbReference type="EMBL" id="CP097649">
    <property type="protein sequence ID" value="URI15779.1"/>
    <property type="molecule type" value="Genomic_DNA"/>
</dbReference>
<feature type="chain" id="PRO_5047469142" description="17 kDa surface antigen" evidence="1">
    <location>
        <begin position="24"/>
        <end position="248"/>
    </location>
</feature>
<dbReference type="RefSeq" id="WP_250202130.1">
    <property type="nucleotide sequence ID" value="NZ_CP097649.1"/>
</dbReference>
<organism evidence="2 3">
    <name type="scientific">Brevundimonas albigilva</name>
    <dbReference type="NCBI Taxonomy" id="1312364"/>
    <lineage>
        <taxon>Bacteria</taxon>
        <taxon>Pseudomonadati</taxon>
        <taxon>Pseudomonadota</taxon>
        <taxon>Alphaproteobacteria</taxon>
        <taxon>Caulobacterales</taxon>
        <taxon>Caulobacteraceae</taxon>
        <taxon>Brevundimonas</taxon>
    </lineage>
</organism>
<sequence>MPSRFLTAGVAAVTLCAALPAVAQTPSALSDLVDARAGQAEAELNRRGYQATDRSEVVAGGRLTYWRRGDECVAIMTRDGRYASINQAGRRECGSGRSSGSNTGAVVAGVALVGLAAALAAHNSRRHDRSDQHDSEYERGYQAALYGADYDDRHETEGYHEGYLAGEAEASNRRHSNSSWVRGAPDAARQACARRADEFQNRPYGSSVPIGVRDLGRGEFELTMATGSYRSLCTVSASGQVREMNPYN</sequence>
<accession>A0ABY4SNG2</accession>
<feature type="signal peptide" evidence="1">
    <location>
        <begin position="1"/>
        <end position="23"/>
    </location>
</feature>
<evidence type="ECO:0000313" key="3">
    <source>
        <dbReference type="Proteomes" id="UP001055429"/>
    </source>
</evidence>
<keyword evidence="3" id="KW-1185">Reference proteome</keyword>
<proteinExistence type="predicted"/>
<evidence type="ECO:0000313" key="2">
    <source>
        <dbReference type="EMBL" id="URI15779.1"/>
    </source>
</evidence>
<name>A0ABY4SNG2_9CAUL</name>
<gene>
    <name evidence="2" type="ORF">M8231_01940</name>
</gene>
<reference evidence="2" key="1">
    <citation type="submission" date="2022-05" db="EMBL/GenBank/DDBJ databases">
        <title>Brevundimonas albigilva TT17 genome sequence.</title>
        <authorList>
            <person name="Lee K."/>
            <person name="Son H."/>
        </authorList>
    </citation>
    <scope>NUCLEOTIDE SEQUENCE</scope>
    <source>
        <strain evidence="2">TT17</strain>
    </source>
</reference>
<evidence type="ECO:0000256" key="1">
    <source>
        <dbReference type="SAM" id="SignalP"/>
    </source>
</evidence>